<evidence type="ECO:0000313" key="4">
    <source>
        <dbReference type="Proteomes" id="UP000770015"/>
    </source>
</evidence>
<evidence type="ECO:0000256" key="1">
    <source>
        <dbReference type="SAM" id="MobiDB-lite"/>
    </source>
</evidence>
<dbReference type="AlphaFoldDB" id="A0A9P8V338"/>
<feature type="region of interest" description="Disordered" evidence="1">
    <location>
        <begin position="91"/>
        <end position="122"/>
    </location>
</feature>
<dbReference type="InterPro" id="IPR039146">
    <property type="entry name" value="GPANK1"/>
</dbReference>
<evidence type="ECO:0000313" key="3">
    <source>
        <dbReference type="EMBL" id="KAH6668637.1"/>
    </source>
</evidence>
<dbReference type="GO" id="GO:0003676">
    <property type="term" value="F:nucleic acid binding"/>
    <property type="evidence" value="ECO:0007669"/>
    <property type="project" value="InterPro"/>
</dbReference>
<dbReference type="InterPro" id="IPR000467">
    <property type="entry name" value="G_patch_dom"/>
</dbReference>
<dbReference type="EMBL" id="JAGSXJ010000033">
    <property type="protein sequence ID" value="KAH6668637.1"/>
    <property type="molecule type" value="Genomic_DNA"/>
</dbReference>
<dbReference type="PROSITE" id="PS50174">
    <property type="entry name" value="G_PATCH"/>
    <property type="match status" value="1"/>
</dbReference>
<keyword evidence="4" id="KW-1185">Reference proteome</keyword>
<sequence length="238" mass="26414">MEEEDYGDDFEIPLEQKRAFGSGIKRKRIEFVRASDADLRTIPATKENENGSSVADFYLSLVLPEEKRAKTEPPPDSPQVCAVCNLPVTGDEASETLDGGNSTDVPGGKKKATPRQKHDASIAHQVCVEHSHPPSALDRSRMGLAYLSSYGWDPDARQGLGADKQGMQYPLKPKPKDDKLGLGLKVPKHVKERVVEKKPKQLDAKQRKAKAEADKKKGERLRDMFYGSDDLQRYLGRG</sequence>
<feature type="region of interest" description="Disordered" evidence="1">
    <location>
        <begin position="155"/>
        <end position="182"/>
    </location>
</feature>
<accession>A0A9P8V338</accession>
<dbReference type="Pfam" id="PF01585">
    <property type="entry name" value="G-patch"/>
    <property type="match status" value="1"/>
</dbReference>
<gene>
    <name evidence="3" type="ORF">F5X68DRAFT_216549</name>
</gene>
<feature type="domain" description="G-patch" evidence="2">
    <location>
        <begin position="139"/>
        <end position="187"/>
    </location>
</feature>
<comment type="caution">
    <text evidence="3">The sequence shown here is derived from an EMBL/GenBank/DDBJ whole genome shotgun (WGS) entry which is preliminary data.</text>
</comment>
<dbReference type="PANTHER" id="PTHR20923:SF1">
    <property type="entry name" value="G PATCH DOMAIN AND ANKYRIN REPEAT-CONTAINING PROTEIN 1"/>
    <property type="match status" value="1"/>
</dbReference>
<feature type="region of interest" description="Disordered" evidence="1">
    <location>
        <begin position="195"/>
        <end position="218"/>
    </location>
</feature>
<dbReference type="SMART" id="SM00443">
    <property type="entry name" value="G_patch"/>
    <property type="match status" value="1"/>
</dbReference>
<reference evidence="3" key="1">
    <citation type="journal article" date="2021" name="Nat. Commun.">
        <title>Genetic determinants of endophytism in the Arabidopsis root mycobiome.</title>
        <authorList>
            <person name="Mesny F."/>
            <person name="Miyauchi S."/>
            <person name="Thiergart T."/>
            <person name="Pickel B."/>
            <person name="Atanasova L."/>
            <person name="Karlsson M."/>
            <person name="Huettel B."/>
            <person name="Barry K.W."/>
            <person name="Haridas S."/>
            <person name="Chen C."/>
            <person name="Bauer D."/>
            <person name="Andreopoulos W."/>
            <person name="Pangilinan J."/>
            <person name="LaButti K."/>
            <person name="Riley R."/>
            <person name="Lipzen A."/>
            <person name="Clum A."/>
            <person name="Drula E."/>
            <person name="Henrissat B."/>
            <person name="Kohler A."/>
            <person name="Grigoriev I.V."/>
            <person name="Martin F.M."/>
            <person name="Hacquard S."/>
        </authorList>
    </citation>
    <scope>NUCLEOTIDE SEQUENCE</scope>
    <source>
        <strain evidence="3">MPI-SDFR-AT-0117</strain>
    </source>
</reference>
<dbReference type="PANTHER" id="PTHR20923">
    <property type="entry name" value="BAT4 PROTEIN-RELATED"/>
    <property type="match status" value="1"/>
</dbReference>
<proteinExistence type="predicted"/>
<organism evidence="3 4">
    <name type="scientific">Plectosphaerella plurivora</name>
    <dbReference type="NCBI Taxonomy" id="936078"/>
    <lineage>
        <taxon>Eukaryota</taxon>
        <taxon>Fungi</taxon>
        <taxon>Dikarya</taxon>
        <taxon>Ascomycota</taxon>
        <taxon>Pezizomycotina</taxon>
        <taxon>Sordariomycetes</taxon>
        <taxon>Hypocreomycetidae</taxon>
        <taxon>Glomerellales</taxon>
        <taxon>Plectosphaerellaceae</taxon>
        <taxon>Plectosphaerella</taxon>
    </lineage>
</organism>
<evidence type="ECO:0000259" key="2">
    <source>
        <dbReference type="PROSITE" id="PS50174"/>
    </source>
</evidence>
<dbReference type="Proteomes" id="UP000770015">
    <property type="component" value="Unassembled WGS sequence"/>
</dbReference>
<protein>
    <recommendedName>
        <fullName evidence="2">G-patch domain-containing protein</fullName>
    </recommendedName>
</protein>
<name>A0A9P8V338_9PEZI</name>
<dbReference type="OrthoDB" id="20282at2759"/>